<evidence type="ECO:0000313" key="8">
    <source>
        <dbReference type="EMBL" id="SHM90122.1"/>
    </source>
</evidence>
<keyword evidence="3 5" id="KW-0949">S-adenosyl-L-methionine</keyword>
<evidence type="ECO:0000256" key="3">
    <source>
        <dbReference type="ARBA" id="ARBA00022691"/>
    </source>
</evidence>
<dbReference type="EMBL" id="FRBL01000013">
    <property type="protein sequence ID" value="SHM90122.1"/>
    <property type="molecule type" value="Genomic_DNA"/>
</dbReference>
<keyword evidence="1 5" id="KW-0489">Methyltransferase</keyword>
<dbReference type="GO" id="GO:0032259">
    <property type="term" value="P:methylation"/>
    <property type="evidence" value="ECO:0007669"/>
    <property type="project" value="UniProtKB-KW"/>
</dbReference>
<dbReference type="InterPro" id="IPR040758">
    <property type="entry name" value="PrmC_N"/>
</dbReference>
<dbReference type="EC" id="2.1.1.297" evidence="5"/>
<evidence type="ECO:0000259" key="6">
    <source>
        <dbReference type="Pfam" id="PF05175"/>
    </source>
</evidence>
<dbReference type="InterPro" id="IPR002052">
    <property type="entry name" value="DNA_methylase_N6_adenine_CS"/>
</dbReference>
<dbReference type="Gene3D" id="1.10.8.10">
    <property type="entry name" value="DNA helicase RuvA subunit, C-terminal domain"/>
    <property type="match status" value="1"/>
</dbReference>
<dbReference type="SUPFAM" id="SSF53335">
    <property type="entry name" value="S-adenosyl-L-methionine-dependent methyltransferases"/>
    <property type="match status" value="1"/>
</dbReference>
<dbReference type="InterPro" id="IPR019874">
    <property type="entry name" value="RF_methyltr_PrmC"/>
</dbReference>
<dbReference type="Gene3D" id="3.40.50.150">
    <property type="entry name" value="Vaccinia Virus protein VP39"/>
    <property type="match status" value="1"/>
</dbReference>
<comment type="similarity">
    <text evidence="5">Belongs to the protein N5-glutamine methyltransferase family. PrmC subfamily.</text>
</comment>
<feature type="binding site" evidence="5">
    <location>
        <begin position="130"/>
        <end position="134"/>
    </location>
    <ligand>
        <name>S-adenosyl-L-methionine</name>
        <dbReference type="ChEBI" id="CHEBI:59789"/>
    </ligand>
</feature>
<dbReference type="GO" id="GO:0003676">
    <property type="term" value="F:nucleic acid binding"/>
    <property type="evidence" value="ECO:0007669"/>
    <property type="project" value="InterPro"/>
</dbReference>
<evidence type="ECO:0000256" key="2">
    <source>
        <dbReference type="ARBA" id="ARBA00022679"/>
    </source>
</evidence>
<dbReference type="InterPro" id="IPR050320">
    <property type="entry name" value="N5-glutamine_MTase"/>
</dbReference>
<dbReference type="NCBIfam" id="TIGR00536">
    <property type="entry name" value="hemK_fam"/>
    <property type="match status" value="1"/>
</dbReference>
<dbReference type="InterPro" id="IPR004556">
    <property type="entry name" value="HemK-like"/>
</dbReference>
<dbReference type="Pfam" id="PF17827">
    <property type="entry name" value="PrmC_N"/>
    <property type="match status" value="1"/>
</dbReference>
<feature type="domain" description="Methyltransferase small" evidence="6">
    <location>
        <begin position="122"/>
        <end position="207"/>
    </location>
</feature>
<evidence type="ECO:0000313" key="9">
    <source>
        <dbReference type="Proteomes" id="UP000184420"/>
    </source>
</evidence>
<evidence type="ECO:0000256" key="5">
    <source>
        <dbReference type="HAMAP-Rule" id="MF_02126"/>
    </source>
</evidence>
<dbReference type="AlphaFoldDB" id="A0A1M7MH13"/>
<feature type="binding site" evidence="5">
    <location>
        <position position="153"/>
    </location>
    <ligand>
        <name>S-adenosyl-L-methionine</name>
        <dbReference type="ChEBI" id="CHEBI:59789"/>
    </ligand>
</feature>
<comment type="caution">
    <text evidence="5">Lacks conserved residue(s) required for the propagation of feature annotation.</text>
</comment>
<dbReference type="PANTHER" id="PTHR18895">
    <property type="entry name" value="HEMK METHYLTRANSFERASE"/>
    <property type="match status" value="1"/>
</dbReference>
<dbReference type="STRING" id="1419482.SAMN05444266_11356"/>
<accession>A0A1M7MH13</accession>
<evidence type="ECO:0000256" key="4">
    <source>
        <dbReference type="ARBA" id="ARBA00048391"/>
    </source>
</evidence>
<dbReference type="PANTHER" id="PTHR18895:SF74">
    <property type="entry name" value="MTRF1L RELEASE FACTOR GLUTAMINE METHYLTRANSFERASE"/>
    <property type="match status" value="1"/>
</dbReference>
<dbReference type="OrthoDB" id="9800643at2"/>
<keyword evidence="9" id="KW-1185">Reference proteome</keyword>
<dbReference type="Pfam" id="PF05175">
    <property type="entry name" value="MTS"/>
    <property type="match status" value="1"/>
</dbReference>
<proteinExistence type="inferred from homology"/>
<evidence type="ECO:0000259" key="7">
    <source>
        <dbReference type="Pfam" id="PF17827"/>
    </source>
</evidence>
<dbReference type="HAMAP" id="MF_02126">
    <property type="entry name" value="RF_methyltr_PrmC"/>
    <property type="match status" value="1"/>
</dbReference>
<dbReference type="InterPro" id="IPR029063">
    <property type="entry name" value="SAM-dependent_MTases_sf"/>
</dbReference>
<comment type="function">
    <text evidence="5">Methylates the class 1 translation termination release factors RF1/PrfA and RF2/PrfB on the glutamine residue of the universally conserved GGQ motif.</text>
</comment>
<comment type="catalytic activity">
    <reaction evidence="4 5">
        <text>L-glutaminyl-[peptide chain release factor] + S-adenosyl-L-methionine = N(5)-methyl-L-glutaminyl-[peptide chain release factor] + S-adenosyl-L-homocysteine + H(+)</text>
        <dbReference type="Rhea" id="RHEA:42896"/>
        <dbReference type="Rhea" id="RHEA-COMP:10271"/>
        <dbReference type="Rhea" id="RHEA-COMP:10272"/>
        <dbReference type="ChEBI" id="CHEBI:15378"/>
        <dbReference type="ChEBI" id="CHEBI:30011"/>
        <dbReference type="ChEBI" id="CHEBI:57856"/>
        <dbReference type="ChEBI" id="CHEBI:59789"/>
        <dbReference type="ChEBI" id="CHEBI:61891"/>
        <dbReference type="EC" id="2.1.1.297"/>
    </reaction>
</comment>
<gene>
    <name evidence="5" type="primary">prmC</name>
    <name evidence="8" type="ORF">SAMN05444266_11356</name>
</gene>
<dbReference type="PROSITE" id="PS00092">
    <property type="entry name" value="N6_MTASE"/>
    <property type="match status" value="1"/>
</dbReference>
<feature type="domain" description="Release factor glutamine methyltransferase N-terminal" evidence="7">
    <location>
        <begin position="30"/>
        <end position="85"/>
    </location>
</feature>
<dbReference type="GO" id="GO:0102559">
    <property type="term" value="F:peptide chain release factor N(5)-glutamine methyltransferase activity"/>
    <property type="evidence" value="ECO:0007669"/>
    <property type="project" value="UniProtKB-EC"/>
</dbReference>
<organism evidence="8 9">
    <name type="scientific">Chitinophaga jiangningensis</name>
    <dbReference type="NCBI Taxonomy" id="1419482"/>
    <lineage>
        <taxon>Bacteria</taxon>
        <taxon>Pseudomonadati</taxon>
        <taxon>Bacteroidota</taxon>
        <taxon>Chitinophagia</taxon>
        <taxon>Chitinophagales</taxon>
        <taxon>Chitinophagaceae</taxon>
        <taxon>Chitinophaga</taxon>
    </lineage>
</organism>
<dbReference type="NCBIfam" id="TIGR03534">
    <property type="entry name" value="RF_mod_PrmC"/>
    <property type="match status" value="1"/>
</dbReference>
<protein>
    <recommendedName>
        <fullName evidence="5">Release factor glutamine methyltransferase</fullName>
        <shortName evidence="5">RF MTase</shortName>
        <ecNumber evidence="5">2.1.1.297</ecNumber>
    </recommendedName>
    <alternativeName>
        <fullName evidence="5">N5-glutamine methyltransferase PrmC</fullName>
    </alternativeName>
    <alternativeName>
        <fullName evidence="5">Protein-(glutamine-N5) MTase PrmC</fullName>
    </alternativeName>
    <alternativeName>
        <fullName evidence="5">Protein-glutamine N-methyltransferase PrmC</fullName>
    </alternativeName>
</protein>
<feature type="binding site" evidence="5">
    <location>
        <begin position="198"/>
        <end position="201"/>
    </location>
    <ligand>
        <name>substrate</name>
    </ligand>
</feature>
<name>A0A1M7MH13_9BACT</name>
<keyword evidence="2 5" id="KW-0808">Transferase</keyword>
<evidence type="ECO:0000256" key="1">
    <source>
        <dbReference type="ARBA" id="ARBA00022603"/>
    </source>
</evidence>
<dbReference type="CDD" id="cd02440">
    <property type="entry name" value="AdoMet_MTases"/>
    <property type="match status" value="1"/>
</dbReference>
<reference evidence="8 9" key="1">
    <citation type="submission" date="2016-11" db="EMBL/GenBank/DDBJ databases">
        <authorList>
            <person name="Jaros S."/>
            <person name="Januszkiewicz K."/>
            <person name="Wedrychowicz H."/>
        </authorList>
    </citation>
    <scope>NUCLEOTIDE SEQUENCE [LARGE SCALE GENOMIC DNA]</scope>
    <source>
        <strain evidence="8 9">DSM 27406</strain>
    </source>
</reference>
<sequence length="294" mass="32486">MFAKILFLALTIQSAFTFITGALGDIYDAREAASIAHMVLEHITGLGKLDRIVHKERKLTPEQNDALKHAIAALQRLEPIQYITGSAWFYGLEFNVTPAVLIPRPETEELVEWVVQDAAGKTDLRILDIGTGSGCIPISVKSALPAASVSGADVSEEALEVARSNSEKLKLDVNFFALDALNPQQMQALENYDVIISNPPYITQREQAEMQQQVWGFEPSLALFVPDNDALLFYRHIAVTALEKLNRGGFLYFEINEAFGKEVVTLLQGLGYEGITLKQDFFGKDRMIKAGIAV</sequence>
<dbReference type="Proteomes" id="UP000184420">
    <property type="component" value="Unassembled WGS sequence"/>
</dbReference>
<feature type="binding site" evidence="5">
    <location>
        <position position="198"/>
    </location>
    <ligand>
        <name>S-adenosyl-L-methionine</name>
        <dbReference type="ChEBI" id="CHEBI:59789"/>
    </ligand>
</feature>
<dbReference type="InterPro" id="IPR007848">
    <property type="entry name" value="Small_mtfrase_dom"/>
</dbReference>